<dbReference type="AlphaFoldDB" id="A0A4Z2GMQ2"/>
<protein>
    <submittedName>
        <fullName evidence="1">Uncharacterized protein</fullName>
    </submittedName>
</protein>
<evidence type="ECO:0000313" key="1">
    <source>
        <dbReference type="EMBL" id="TNN54796.1"/>
    </source>
</evidence>
<accession>A0A4Z2GMQ2</accession>
<dbReference type="EMBL" id="SRLO01000474">
    <property type="protein sequence ID" value="TNN54796.1"/>
    <property type="molecule type" value="Genomic_DNA"/>
</dbReference>
<comment type="caution">
    <text evidence="1">The sequence shown here is derived from an EMBL/GenBank/DDBJ whole genome shotgun (WGS) entry which is preliminary data.</text>
</comment>
<organism evidence="1 2">
    <name type="scientific">Liparis tanakae</name>
    <name type="common">Tanaka's snailfish</name>
    <dbReference type="NCBI Taxonomy" id="230148"/>
    <lineage>
        <taxon>Eukaryota</taxon>
        <taxon>Metazoa</taxon>
        <taxon>Chordata</taxon>
        <taxon>Craniata</taxon>
        <taxon>Vertebrata</taxon>
        <taxon>Euteleostomi</taxon>
        <taxon>Actinopterygii</taxon>
        <taxon>Neopterygii</taxon>
        <taxon>Teleostei</taxon>
        <taxon>Neoteleostei</taxon>
        <taxon>Acanthomorphata</taxon>
        <taxon>Eupercaria</taxon>
        <taxon>Perciformes</taxon>
        <taxon>Cottioidei</taxon>
        <taxon>Cottales</taxon>
        <taxon>Liparidae</taxon>
        <taxon>Liparis</taxon>
    </lineage>
</organism>
<proteinExistence type="predicted"/>
<reference evidence="1 2" key="1">
    <citation type="submission" date="2019-03" db="EMBL/GenBank/DDBJ databases">
        <title>First draft genome of Liparis tanakae, snailfish: a comprehensive survey of snailfish specific genes.</title>
        <authorList>
            <person name="Kim W."/>
            <person name="Song I."/>
            <person name="Jeong J.-H."/>
            <person name="Kim D."/>
            <person name="Kim S."/>
            <person name="Ryu S."/>
            <person name="Song J.Y."/>
            <person name="Lee S.K."/>
        </authorList>
    </citation>
    <scope>NUCLEOTIDE SEQUENCE [LARGE SCALE GENOMIC DNA]</scope>
    <source>
        <tissue evidence="1">Muscle</tissue>
    </source>
</reference>
<name>A0A4Z2GMQ2_9TELE</name>
<dbReference type="Proteomes" id="UP000314294">
    <property type="component" value="Unassembled WGS sequence"/>
</dbReference>
<keyword evidence="2" id="KW-1185">Reference proteome</keyword>
<sequence length="68" mass="7476">MSLPREIRLKPQLAVQSQVMHCGLMRLLPLVQRSSSSSSSSSCTLVHSGVHVEKLLLFDSEGLRVTDV</sequence>
<evidence type="ECO:0000313" key="2">
    <source>
        <dbReference type="Proteomes" id="UP000314294"/>
    </source>
</evidence>
<gene>
    <name evidence="1" type="ORF">EYF80_035002</name>
</gene>